<evidence type="ECO:0000256" key="1">
    <source>
        <dbReference type="SAM" id="MobiDB-lite"/>
    </source>
</evidence>
<evidence type="ECO:0000313" key="5">
    <source>
        <dbReference type="WBParaSite" id="HPLM_0001268601-mRNA-1"/>
    </source>
</evidence>
<reference evidence="3 4" key="2">
    <citation type="submission" date="2018-11" db="EMBL/GenBank/DDBJ databases">
        <authorList>
            <consortium name="Pathogen Informatics"/>
        </authorList>
    </citation>
    <scope>NUCLEOTIDE SEQUENCE [LARGE SCALE GENOMIC DNA]</scope>
    <source>
        <strain evidence="3 4">MHpl1</strain>
    </source>
</reference>
<dbReference type="AlphaFoldDB" id="A0A0N4WN55"/>
<dbReference type="OMA" id="RLACSKK"/>
<protein>
    <submittedName>
        <fullName evidence="5">MFAP1 domain-containing protein</fullName>
    </submittedName>
</protein>
<dbReference type="Proteomes" id="UP000268014">
    <property type="component" value="Unassembled WGS sequence"/>
</dbReference>
<dbReference type="WBParaSite" id="HPLM_0001268601-mRNA-1">
    <property type="protein sequence ID" value="HPLM_0001268601-mRNA-1"/>
    <property type="gene ID" value="HPLM_0001268601"/>
</dbReference>
<evidence type="ECO:0000313" key="3">
    <source>
        <dbReference type="EMBL" id="VDO46350.1"/>
    </source>
</evidence>
<dbReference type="Pfam" id="PF21107">
    <property type="entry name" value="STPRs"/>
    <property type="match status" value="1"/>
</dbReference>
<feature type="domain" description="STPR" evidence="2">
    <location>
        <begin position="6"/>
        <end position="75"/>
    </location>
</feature>
<dbReference type="InterPro" id="IPR048998">
    <property type="entry name" value="STPR"/>
</dbReference>
<keyword evidence="4" id="KW-1185">Reference proteome</keyword>
<evidence type="ECO:0000313" key="4">
    <source>
        <dbReference type="Proteomes" id="UP000268014"/>
    </source>
</evidence>
<evidence type="ECO:0000259" key="2">
    <source>
        <dbReference type="Pfam" id="PF21107"/>
    </source>
</evidence>
<proteinExistence type="predicted"/>
<dbReference type="EMBL" id="UZAF01017937">
    <property type="protein sequence ID" value="VDO46350.1"/>
    <property type="molecule type" value="Genomic_DNA"/>
</dbReference>
<reference evidence="5" key="1">
    <citation type="submission" date="2017-02" db="UniProtKB">
        <authorList>
            <consortium name="WormBaseParasite"/>
        </authorList>
    </citation>
    <scope>IDENTIFICATION</scope>
</reference>
<feature type="region of interest" description="Disordered" evidence="1">
    <location>
        <begin position="1"/>
        <end position="54"/>
    </location>
</feature>
<gene>
    <name evidence="3" type="ORF">HPLM_LOCUS12678</name>
</gene>
<name>A0A0N4WN55_HAEPC</name>
<accession>A0A0N4WN55</accession>
<organism evidence="5">
    <name type="scientific">Haemonchus placei</name>
    <name type="common">Barber's pole worm</name>
    <dbReference type="NCBI Taxonomy" id="6290"/>
    <lineage>
        <taxon>Eukaryota</taxon>
        <taxon>Metazoa</taxon>
        <taxon>Ecdysozoa</taxon>
        <taxon>Nematoda</taxon>
        <taxon>Chromadorea</taxon>
        <taxon>Rhabditida</taxon>
        <taxon>Rhabditina</taxon>
        <taxon>Rhabditomorpha</taxon>
        <taxon>Strongyloidea</taxon>
        <taxon>Trichostrongylidae</taxon>
        <taxon>Haemonchus</taxon>
    </lineage>
</organism>
<sequence length="79" mass="9655">MEDDEQRTMRLEDNAKGTRARREAESDEQRERRLAEDAERAQIRRQMEDDEQRTMRLEDMLKELEQEGKRRVTSEEKDD</sequence>